<feature type="transmembrane region" description="Helical" evidence="6">
    <location>
        <begin position="7"/>
        <end position="29"/>
    </location>
</feature>
<evidence type="ECO:0000256" key="4">
    <source>
        <dbReference type="ARBA" id="ARBA00022989"/>
    </source>
</evidence>
<feature type="transmembrane region" description="Helical" evidence="6">
    <location>
        <begin position="345"/>
        <end position="367"/>
    </location>
</feature>
<comment type="caution">
    <text evidence="8">The sequence shown here is derived from an EMBL/GenBank/DDBJ whole genome shotgun (WGS) entry which is preliminary data.</text>
</comment>
<gene>
    <name evidence="8" type="ORF">HBF25_21665</name>
</gene>
<evidence type="ECO:0000259" key="7">
    <source>
        <dbReference type="PROSITE" id="PS50928"/>
    </source>
</evidence>
<keyword evidence="3 6" id="KW-0812">Transmembrane</keyword>
<feature type="transmembrane region" description="Helical" evidence="6">
    <location>
        <begin position="236"/>
        <end position="260"/>
    </location>
</feature>
<evidence type="ECO:0000313" key="8">
    <source>
        <dbReference type="EMBL" id="NII09000.1"/>
    </source>
</evidence>
<feature type="transmembrane region" description="Helical" evidence="6">
    <location>
        <begin position="202"/>
        <end position="230"/>
    </location>
</feature>
<keyword evidence="5 6" id="KW-0472">Membrane</keyword>
<organism evidence="8 9">
    <name type="scientific">Luteibacter anthropi</name>
    <dbReference type="NCBI Taxonomy" id="564369"/>
    <lineage>
        <taxon>Bacteria</taxon>
        <taxon>Pseudomonadati</taxon>
        <taxon>Pseudomonadota</taxon>
        <taxon>Gammaproteobacteria</taxon>
        <taxon>Lysobacterales</taxon>
        <taxon>Rhodanobacteraceae</taxon>
        <taxon>Luteibacter</taxon>
    </lineage>
</organism>
<feature type="domain" description="ABC transmembrane type-1" evidence="7">
    <location>
        <begin position="169"/>
        <end position="364"/>
    </location>
</feature>
<dbReference type="GO" id="GO:0055085">
    <property type="term" value="P:transmembrane transport"/>
    <property type="evidence" value="ECO:0007669"/>
    <property type="project" value="InterPro"/>
</dbReference>
<evidence type="ECO:0000313" key="9">
    <source>
        <dbReference type="Proteomes" id="UP000490980"/>
    </source>
</evidence>
<keyword evidence="2 6" id="KW-0813">Transport</keyword>
<name>A0A7X5UEH2_9GAMM</name>
<comment type="similarity">
    <text evidence="6">Belongs to the binding-protein-dependent transport system permease family.</text>
</comment>
<dbReference type="GO" id="GO:0031460">
    <property type="term" value="P:glycine betaine transport"/>
    <property type="evidence" value="ECO:0007669"/>
    <property type="project" value="TreeGrafter"/>
</dbReference>
<comment type="subcellular location">
    <subcellularLocation>
        <location evidence="1 6">Cell membrane</location>
        <topology evidence="1 6">Multi-pass membrane protein</topology>
    </subcellularLocation>
</comment>
<dbReference type="PANTHER" id="PTHR30177">
    <property type="entry name" value="GLYCINE BETAINE/L-PROLINE TRANSPORT SYSTEM PERMEASE PROTEIN PROW"/>
    <property type="match status" value="1"/>
</dbReference>
<dbReference type="InterPro" id="IPR035906">
    <property type="entry name" value="MetI-like_sf"/>
</dbReference>
<dbReference type="RefSeq" id="WP_166952853.1">
    <property type="nucleotide sequence ID" value="NZ_JAARLZ010000018.1"/>
</dbReference>
<dbReference type="SUPFAM" id="SSF161098">
    <property type="entry name" value="MetI-like"/>
    <property type="match status" value="1"/>
</dbReference>
<evidence type="ECO:0000256" key="2">
    <source>
        <dbReference type="ARBA" id="ARBA00022448"/>
    </source>
</evidence>
<feature type="transmembrane region" description="Helical" evidence="6">
    <location>
        <begin position="100"/>
        <end position="118"/>
    </location>
</feature>
<feature type="transmembrane region" description="Helical" evidence="6">
    <location>
        <begin position="318"/>
        <end position="338"/>
    </location>
</feature>
<proteinExistence type="inferred from homology"/>
<dbReference type="EMBL" id="JAARLZ010000018">
    <property type="protein sequence ID" value="NII09000.1"/>
    <property type="molecule type" value="Genomic_DNA"/>
</dbReference>
<feature type="transmembrane region" description="Helical" evidence="6">
    <location>
        <begin position="41"/>
        <end position="59"/>
    </location>
</feature>
<feature type="transmembrane region" description="Helical" evidence="6">
    <location>
        <begin position="169"/>
        <end position="195"/>
    </location>
</feature>
<dbReference type="Pfam" id="PF00528">
    <property type="entry name" value="BPD_transp_1"/>
    <property type="match status" value="1"/>
</dbReference>
<feature type="transmembrane region" description="Helical" evidence="6">
    <location>
        <begin position="291"/>
        <end position="312"/>
    </location>
</feature>
<feature type="transmembrane region" description="Helical" evidence="6">
    <location>
        <begin position="130"/>
        <end position="149"/>
    </location>
</feature>
<dbReference type="Gene3D" id="1.10.3720.10">
    <property type="entry name" value="MetI-like"/>
    <property type="match status" value="1"/>
</dbReference>
<protein>
    <submittedName>
        <fullName evidence="8">ABC transporter permease</fullName>
    </submittedName>
</protein>
<dbReference type="InterPro" id="IPR000515">
    <property type="entry name" value="MetI-like"/>
</dbReference>
<dbReference type="AlphaFoldDB" id="A0A7X5UEH2"/>
<evidence type="ECO:0000256" key="6">
    <source>
        <dbReference type="RuleBase" id="RU363032"/>
    </source>
</evidence>
<dbReference type="CDD" id="cd06261">
    <property type="entry name" value="TM_PBP2"/>
    <property type="match status" value="1"/>
</dbReference>
<dbReference type="PROSITE" id="PS50928">
    <property type="entry name" value="ABC_TM1"/>
    <property type="match status" value="1"/>
</dbReference>
<accession>A0A7X5UEH2</accession>
<evidence type="ECO:0000256" key="5">
    <source>
        <dbReference type="ARBA" id="ARBA00023136"/>
    </source>
</evidence>
<sequence>MTDSARIARFLPVVILCAIGIAAAGLPFLHVAPNRLLSGVPQNPDAIALLVAWLLVAVAGCSRFRWLATACTAAMVITLPWLAGHDATRLLEGASPTTRIQTGAGFWTMWLAALLLLLDRMRGLRIAWQAGIWVGVAFALVLGGMAGAFDNVAVMREYHAQRGAFLDALQTHLVLSLITLALALALGLPLGVWAWRAKRAGGVLLGVFSFFQTVPSLALFALLIGPFAWLARQWSALASLGFGGTGAAPAVFALVLYALLPVLRYTVTGLDAAPVDAREAARGLGMSRWQLLTRVQVPLGLPVLLAGLRIVAVQTVGLAAVASLIGAGGLGRFVFLGIGQGATDMVLLGTLAIIALALAMDLLFQGLHALAESRS</sequence>
<dbReference type="InterPro" id="IPR051204">
    <property type="entry name" value="ABC_transp_perm/SBD"/>
</dbReference>
<keyword evidence="9" id="KW-1185">Reference proteome</keyword>
<evidence type="ECO:0000256" key="1">
    <source>
        <dbReference type="ARBA" id="ARBA00004651"/>
    </source>
</evidence>
<reference evidence="8 9" key="1">
    <citation type="submission" date="2020-03" db="EMBL/GenBank/DDBJ databases">
        <authorList>
            <person name="Lai Q."/>
        </authorList>
    </citation>
    <scope>NUCLEOTIDE SEQUENCE [LARGE SCALE GENOMIC DNA]</scope>
    <source>
        <strain evidence="8 9">CCUG 25036</strain>
    </source>
</reference>
<feature type="transmembrane region" description="Helical" evidence="6">
    <location>
        <begin position="66"/>
        <end position="84"/>
    </location>
</feature>
<evidence type="ECO:0000256" key="3">
    <source>
        <dbReference type="ARBA" id="ARBA00022692"/>
    </source>
</evidence>
<dbReference type="GO" id="GO:0005886">
    <property type="term" value="C:plasma membrane"/>
    <property type="evidence" value="ECO:0007669"/>
    <property type="project" value="UniProtKB-SubCell"/>
</dbReference>
<dbReference type="PANTHER" id="PTHR30177:SF30">
    <property type="entry name" value="GLYCINE BETAINE UPTAKE SYSTEM PERMEASE PROTEIN YEHY"/>
    <property type="match status" value="1"/>
</dbReference>
<dbReference type="Proteomes" id="UP000490980">
    <property type="component" value="Unassembled WGS sequence"/>
</dbReference>
<keyword evidence="4 6" id="KW-1133">Transmembrane helix</keyword>